<name>A0A163B0Z8_9MICO</name>
<dbReference type="SFLD" id="SFLDS00005">
    <property type="entry name" value="Isoprenoid_Synthase_Type_I"/>
    <property type="match status" value="1"/>
</dbReference>
<dbReference type="Proteomes" id="UP000594979">
    <property type="component" value="Chromosome"/>
</dbReference>
<protein>
    <submittedName>
        <fullName evidence="1 2">Phytoene synthase</fullName>
    </submittedName>
</protein>
<reference evidence="1" key="2">
    <citation type="submission" date="2016-01" db="EMBL/GenBank/DDBJ databases">
        <authorList>
            <person name="Hong K.W."/>
        </authorList>
    </citation>
    <scope>NUCLEOTIDE SEQUENCE</scope>
    <source>
        <strain evidence="1">M40</strain>
    </source>
</reference>
<reference evidence="2 4" key="3">
    <citation type="submission" date="2020-12" db="EMBL/GenBank/DDBJ databases">
        <title>FDA dAtabase for Regulatory Grade micrObial Sequences (FDA-ARGOS): Supporting development and validation of Infectious Disease Dx tests.</title>
        <authorList>
            <person name="Sproer C."/>
            <person name="Gronow S."/>
            <person name="Severitt S."/>
            <person name="Schroder I."/>
            <person name="Tallon L."/>
            <person name="Sadzewicz L."/>
            <person name="Zhao X."/>
            <person name="Boylan J."/>
            <person name="Ott S."/>
            <person name="Bowen H."/>
            <person name="Vavikolanu K."/>
            <person name="Mehta A."/>
            <person name="Aluvathingal J."/>
            <person name="Nadendla S."/>
            <person name="Lowell S."/>
            <person name="Myers T."/>
            <person name="Yan Y."/>
            <person name="Sichtig H."/>
        </authorList>
    </citation>
    <scope>NUCLEOTIDE SEQUENCE [LARGE SCALE GENOMIC DNA]</scope>
    <source>
        <strain evidence="2 4">FDAARGOS_902</strain>
    </source>
</reference>
<dbReference type="PANTHER" id="PTHR31480">
    <property type="entry name" value="BIFUNCTIONAL LYCOPENE CYCLASE/PHYTOENE SYNTHASE"/>
    <property type="match status" value="1"/>
</dbReference>
<accession>A0A163B0Z8</accession>
<dbReference type="Pfam" id="PF00494">
    <property type="entry name" value="SQS_PSY"/>
    <property type="match status" value="1"/>
</dbReference>
<reference evidence="3" key="1">
    <citation type="submission" date="2016-01" db="EMBL/GenBank/DDBJ databases">
        <title>Draft genome of Chromobacterium sp. F49.</title>
        <authorList>
            <person name="Hong K.W."/>
        </authorList>
    </citation>
    <scope>NUCLEOTIDE SEQUENCE [LARGE SCALE GENOMIC DNA]</scope>
    <source>
        <strain evidence="3">M40</strain>
    </source>
</reference>
<dbReference type="KEGG" id="bcau:I6G59_06275"/>
<gene>
    <name evidence="1" type="ORF">AVW13_04670</name>
    <name evidence="2" type="ORF">I6G59_06275</name>
</gene>
<dbReference type="GO" id="GO:0016765">
    <property type="term" value="F:transferase activity, transferring alkyl or aryl (other than methyl) groups"/>
    <property type="evidence" value="ECO:0007669"/>
    <property type="project" value="UniProtKB-ARBA"/>
</dbReference>
<dbReference type="Proteomes" id="UP000076612">
    <property type="component" value="Unassembled WGS sequence"/>
</dbReference>
<dbReference type="RefSeq" id="WP_063248933.1">
    <property type="nucleotide sequence ID" value="NZ_CP065682.1"/>
</dbReference>
<evidence type="ECO:0000313" key="3">
    <source>
        <dbReference type="Proteomes" id="UP000076612"/>
    </source>
</evidence>
<proteinExistence type="predicted"/>
<dbReference type="InterPro" id="IPR008949">
    <property type="entry name" value="Isoprenoid_synthase_dom_sf"/>
</dbReference>
<dbReference type="SFLD" id="SFLDG01018">
    <property type="entry name" value="Squalene/Phytoene_Synthase_Lik"/>
    <property type="match status" value="1"/>
</dbReference>
<organism evidence="2 4">
    <name type="scientific">Brevibacterium casei</name>
    <dbReference type="NCBI Taxonomy" id="33889"/>
    <lineage>
        <taxon>Bacteria</taxon>
        <taxon>Bacillati</taxon>
        <taxon>Actinomycetota</taxon>
        <taxon>Actinomycetes</taxon>
        <taxon>Micrococcales</taxon>
        <taxon>Brevibacteriaceae</taxon>
        <taxon>Brevibacterium</taxon>
    </lineage>
</organism>
<dbReference type="AlphaFoldDB" id="A0A163B0Z8"/>
<dbReference type="SUPFAM" id="SSF48576">
    <property type="entry name" value="Terpenoid synthases"/>
    <property type="match status" value="1"/>
</dbReference>
<dbReference type="STRING" id="33889.AVW13_04670"/>
<dbReference type="EMBL" id="LQQR01000004">
    <property type="protein sequence ID" value="KZE23181.1"/>
    <property type="molecule type" value="Genomic_DNA"/>
</dbReference>
<evidence type="ECO:0000313" key="2">
    <source>
        <dbReference type="EMBL" id="QPS34911.1"/>
    </source>
</evidence>
<dbReference type="EMBL" id="CP065682">
    <property type="protein sequence ID" value="QPS34911.1"/>
    <property type="molecule type" value="Genomic_DNA"/>
</dbReference>
<dbReference type="InterPro" id="IPR002060">
    <property type="entry name" value="Squ/phyt_synthse"/>
</dbReference>
<evidence type="ECO:0000313" key="1">
    <source>
        <dbReference type="EMBL" id="KZE23181.1"/>
    </source>
</evidence>
<evidence type="ECO:0000313" key="4">
    <source>
        <dbReference type="Proteomes" id="UP000594979"/>
    </source>
</evidence>
<sequence>MSERSSLETYSRTAERAAKSVIDGYSTSFGAATALLGPSHRSHVRNVYALVRVADEIVDGLPSSAGVGPDEVGEMFEDFVAETYRALSRGVSTNLIIHAFARTARQTGIGSDLIEPFFAAMRSDLDAESPAGHPAAPGVRCLSAGEHADYVYGSAEVVGLMCLRIFLHDNPRDDTQLPILECGARRLGAAFQNINFLRDLADDRDRLGRSYLTEDARLSTSARDAWILTIRDQLADAEAAIPLLPYDARLAVGAATALFAALIDTIAAAPVERLYRERIRIPGHVKARLLARSTLGTLRGRSS</sequence>
<dbReference type="Gene3D" id="1.10.600.10">
    <property type="entry name" value="Farnesyl Diphosphate Synthase"/>
    <property type="match status" value="1"/>
</dbReference>